<reference evidence="3 4" key="1">
    <citation type="submission" date="2020-08" db="EMBL/GenBank/DDBJ databases">
        <title>Genomic Encyclopedia of Type Strains, Phase IV (KMG-IV): sequencing the most valuable type-strain genomes for metagenomic binning, comparative biology and taxonomic classification.</title>
        <authorList>
            <person name="Goeker M."/>
        </authorList>
    </citation>
    <scope>NUCLEOTIDE SEQUENCE [LARGE SCALE GENOMIC DNA]</scope>
    <source>
        <strain evidence="3 4">DSM 27203</strain>
    </source>
</reference>
<keyword evidence="1" id="KW-1133">Transmembrane helix</keyword>
<dbReference type="InterPro" id="IPR051311">
    <property type="entry name" value="DedA_domain"/>
</dbReference>
<feature type="transmembrane region" description="Helical" evidence="1">
    <location>
        <begin position="40"/>
        <end position="62"/>
    </location>
</feature>
<comment type="caution">
    <text evidence="3">The sequence shown here is derived from an EMBL/GenBank/DDBJ whole genome shotgun (WGS) entry which is preliminary data.</text>
</comment>
<protein>
    <submittedName>
        <fullName evidence="3">Membrane protein DedA with SNARE-associated domain</fullName>
    </submittedName>
</protein>
<gene>
    <name evidence="3" type="ORF">FHR23_002796</name>
</gene>
<keyword evidence="1" id="KW-0812">Transmembrane</keyword>
<evidence type="ECO:0000313" key="3">
    <source>
        <dbReference type="EMBL" id="MBB5719840.1"/>
    </source>
</evidence>
<accession>A0A840Z279</accession>
<dbReference type="EMBL" id="JACIJI010000006">
    <property type="protein sequence ID" value="MBB5719840.1"/>
    <property type="molecule type" value="Genomic_DNA"/>
</dbReference>
<dbReference type="PANTHER" id="PTHR42709">
    <property type="entry name" value="ALKALINE PHOSPHATASE LIKE PROTEIN"/>
    <property type="match status" value="1"/>
</dbReference>
<evidence type="ECO:0000259" key="2">
    <source>
        <dbReference type="Pfam" id="PF09335"/>
    </source>
</evidence>
<proteinExistence type="predicted"/>
<evidence type="ECO:0000256" key="1">
    <source>
        <dbReference type="SAM" id="Phobius"/>
    </source>
</evidence>
<feature type="transmembrane region" description="Helical" evidence="1">
    <location>
        <begin position="123"/>
        <end position="146"/>
    </location>
</feature>
<dbReference type="RefSeq" id="WP_184005136.1">
    <property type="nucleotide sequence ID" value="NZ_BAABIF010000006.1"/>
</dbReference>
<keyword evidence="4" id="KW-1185">Reference proteome</keyword>
<keyword evidence="1" id="KW-0472">Membrane</keyword>
<dbReference type="GO" id="GO:0005886">
    <property type="term" value="C:plasma membrane"/>
    <property type="evidence" value="ECO:0007669"/>
    <property type="project" value="TreeGrafter"/>
</dbReference>
<sequence length="198" mass="22072">MSLEAIVSQYGLPALFVGAGVEGETVVMLGGMLVHRGLLSFWPAILAASLGSLTADQLFFLIGRRLRSWPLVERTRHRPAFKRARQTFERYPTGFILLFRFLYGLRTISPMAIGTTDVPATRFLALNALAALIWGTLFITLGYWFGQGIQTVFGRARHYEYVLAFVAGIAAVVLLVLHIARRRHNRRGDALPSRREGA</sequence>
<dbReference type="Proteomes" id="UP000554342">
    <property type="component" value="Unassembled WGS sequence"/>
</dbReference>
<dbReference type="PANTHER" id="PTHR42709:SF2">
    <property type="entry name" value="INNER MEMBRANE PROTEIN YOHD"/>
    <property type="match status" value="1"/>
</dbReference>
<organism evidence="3 4">
    <name type="scientific">Stakelama sediminis</name>
    <dbReference type="NCBI Taxonomy" id="463200"/>
    <lineage>
        <taxon>Bacteria</taxon>
        <taxon>Pseudomonadati</taxon>
        <taxon>Pseudomonadota</taxon>
        <taxon>Alphaproteobacteria</taxon>
        <taxon>Sphingomonadales</taxon>
        <taxon>Sphingomonadaceae</taxon>
        <taxon>Stakelama</taxon>
    </lineage>
</organism>
<feature type="transmembrane region" description="Helical" evidence="1">
    <location>
        <begin position="158"/>
        <end position="177"/>
    </location>
</feature>
<evidence type="ECO:0000313" key="4">
    <source>
        <dbReference type="Proteomes" id="UP000554342"/>
    </source>
</evidence>
<name>A0A840Z279_9SPHN</name>
<feature type="domain" description="VTT" evidence="2">
    <location>
        <begin position="23"/>
        <end position="143"/>
    </location>
</feature>
<feature type="transmembrane region" description="Helical" evidence="1">
    <location>
        <begin position="12"/>
        <end position="34"/>
    </location>
</feature>
<dbReference type="InterPro" id="IPR032816">
    <property type="entry name" value="VTT_dom"/>
</dbReference>
<dbReference type="AlphaFoldDB" id="A0A840Z279"/>
<dbReference type="Pfam" id="PF09335">
    <property type="entry name" value="VTT_dom"/>
    <property type="match status" value="1"/>
</dbReference>